<dbReference type="GO" id="GO:0006352">
    <property type="term" value="P:DNA-templated transcription initiation"/>
    <property type="evidence" value="ECO:0007669"/>
    <property type="project" value="InterPro"/>
</dbReference>
<evidence type="ECO:0000256" key="4">
    <source>
        <dbReference type="ARBA" id="ARBA00023125"/>
    </source>
</evidence>
<sequence>MHDTTKTQSKLSPRELLRAATRFALSLTRNHSDAEDLAQIAWMKLQKKYGSVDNRRLLFVAIRNTHFDQLRRTRVVSFSPLESAPEPSRSETPGHSLDLETTLSTLSEAERTTLQLNIMEGYTAIQIGEKLGMPRGTVLSHMSRARSKLRKAFGPEFGALEGQVA</sequence>
<evidence type="ECO:0000313" key="8">
    <source>
        <dbReference type="Proteomes" id="UP000622317"/>
    </source>
</evidence>
<evidence type="ECO:0000313" key="7">
    <source>
        <dbReference type="EMBL" id="MBD5778362.1"/>
    </source>
</evidence>
<dbReference type="Proteomes" id="UP000622317">
    <property type="component" value="Unassembled WGS sequence"/>
</dbReference>
<dbReference type="Pfam" id="PF04545">
    <property type="entry name" value="Sigma70_r4"/>
    <property type="match status" value="1"/>
</dbReference>
<organism evidence="7 8">
    <name type="scientific">Pelagicoccus enzymogenes</name>
    <dbReference type="NCBI Taxonomy" id="2773457"/>
    <lineage>
        <taxon>Bacteria</taxon>
        <taxon>Pseudomonadati</taxon>
        <taxon>Verrucomicrobiota</taxon>
        <taxon>Opitutia</taxon>
        <taxon>Puniceicoccales</taxon>
        <taxon>Pelagicoccaceae</taxon>
        <taxon>Pelagicoccus</taxon>
    </lineage>
</organism>
<dbReference type="EMBL" id="JACYFG010000004">
    <property type="protein sequence ID" value="MBD5778362.1"/>
    <property type="molecule type" value="Genomic_DNA"/>
</dbReference>
<dbReference type="InterPro" id="IPR007630">
    <property type="entry name" value="RNA_pol_sigma70_r4"/>
</dbReference>
<evidence type="ECO:0000256" key="2">
    <source>
        <dbReference type="ARBA" id="ARBA00023015"/>
    </source>
</evidence>
<dbReference type="Gene3D" id="1.10.10.10">
    <property type="entry name" value="Winged helix-like DNA-binding domain superfamily/Winged helix DNA-binding domain"/>
    <property type="match status" value="1"/>
</dbReference>
<name>A0A927IDU9_9BACT</name>
<evidence type="ECO:0000259" key="6">
    <source>
        <dbReference type="PROSITE" id="PS00622"/>
    </source>
</evidence>
<dbReference type="PANTHER" id="PTHR43133">
    <property type="entry name" value="RNA POLYMERASE ECF-TYPE SIGMA FACTO"/>
    <property type="match status" value="1"/>
</dbReference>
<dbReference type="InterPro" id="IPR007627">
    <property type="entry name" value="RNA_pol_sigma70_r2"/>
</dbReference>
<dbReference type="GO" id="GO:0003677">
    <property type="term" value="F:DNA binding"/>
    <property type="evidence" value="ECO:0007669"/>
    <property type="project" value="UniProtKB-KW"/>
</dbReference>
<dbReference type="NCBIfam" id="TIGR02937">
    <property type="entry name" value="sigma70-ECF"/>
    <property type="match status" value="1"/>
</dbReference>
<dbReference type="CDD" id="cd06171">
    <property type="entry name" value="Sigma70_r4"/>
    <property type="match status" value="1"/>
</dbReference>
<dbReference type="Gene3D" id="1.10.1740.10">
    <property type="match status" value="1"/>
</dbReference>
<dbReference type="PANTHER" id="PTHR43133:SF25">
    <property type="entry name" value="RNA POLYMERASE SIGMA FACTOR RFAY-RELATED"/>
    <property type="match status" value="1"/>
</dbReference>
<dbReference type="InterPro" id="IPR036388">
    <property type="entry name" value="WH-like_DNA-bd_sf"/>
</dbReference>
<comment type="caution">
    <text evidence="7">The sequence shown here is derived from an EMBL/GenBank/DDBJ whole genome shotgun (WGS) entry which is preliminary data.</text>
</comment>
<comment type="similarity">
    <text evidence="1">Belongs to the sigma-70 factor family. ECF subfamily.</text>
</comment>
<dbReference type="Pfam" id="PF04542">
    <property type="entry name" value="Sigma70_r2"/>
    <property type="match status" value="1"/>
</dbReference>
<proteinExistence type="inferred from homology"/>
<dbReference type="InterPro" id="IPR013324">
    <property type="entry name" value="RNA_pol_sigma_r3/r4-like"/>
</dbReference>
<evidence type="ECO:0000256" key="5">
    <source>
        <dbReference type="ARBA" id="ARBA00023163"/>
    </source>
</evidence>
<keyword evidence="8" id="KW-1185">Reference proteome</keyword>
<accession>A0A927IDU9</accession>
<dbReference type="GO" id="GO:0016987">
    <property type="term" value="F:sigma factor activity"/>
    <property type="evidence" value="ECO:0007669"/>
    <property type="project" value="UniProtKB-KW"/>
</dbReference>
<dbReference type="InterPro" id="IPR014284">
    <property type="entry name" value="RNA_pol_sigma-70_dom"/>
</dbReference>
<dbReference type="PROSITE" id="PS00622">
    <property type="entry name" value="HTH_LUXR_1"/>
    <property type="match status" value="1"/>
</dbReference>
<evidence type="ECO:0000256" key="3">
    <source>
        <dbReference type="ARBA" id="ARBA00023082"/>
    </source>
</evidence>
<dbReference type="InterPro" id="IPR039425">
    <property type="entry name" value="RNA_pol_sigma-70-like"/>
</dbReference>
<dbReference type="InterPro" id="IPR000792">
    <property type="entry name" value="Tscrpt_reg_LuxR_C"/>
</dbReference>
<keyword evidence="2" id="KW-0805">Transcription regulation</keyword>
<keyword evidence="3" id="KW-0731">Sigma factor</keyword>
<dbReference type="RefSeq" id="WP_191615498.1">
    <property type="nucleotide sequence ID" value="NZ_JACYFG010000004.1"/>
</dbReference>
<keyword evidence="4" id="KW-0238">DNA-binding</keyword>
<evidence type="ECO:0000256" key="1">
    <source>
        <dbReference type="ARBA" id="ARBA00010641"/>
    </source>
</evidence>
<dbReference type="AlphaFoldDB" id="A0A927IDU9"/>
<dbReference type="SUPFAM" id="SSF88946">
    <property type="entry name" value="Sigma2 domain of RNA polymerase sigma factors"/>
    <property type="match status" value="1"/>
</dbReference>
<reference evidence="7" key="1">
    <citation type="submission" date="2020-09" db="EMBL/GenBank/DDBJ databases">
        <title>Pelagicoccus enzymogenes sp. nov. with an EPS production, isolated from marine sediment.</title>
        <authorList>
            <person name="Feng X."/>
        </authorList>
    </citation>
    <scope>NUCLEOTIDE SEQUENCE</scope>
    <source>
        <strain evidence="7">NFK12</strain>
    </source>
</reference>
<gene>
    <name evidence="7" type="ORF">IEN85_02500</name>
</gene>
<dbReference type="InterPro" id="IPR013325">
    <property type="entry name" value="RNA_pol_sigma_r2"/>
</dbReference>
<dbReference type="SUPFAM" id="SSF88659">
    <property type="entry name" value="Sigma3 and sigma4 domains of RNA polymerase sigma factors"/>
    <property type="match status" value="1"/>
</dbReference>
<feature type="domain" description="HTH luxR-type" evidence="6">
    <location>
        <begin position="121"/>
        <end position="148"/>
    </location>
</feature>
<keyword evidence="5" id="KW-0804">Transcription</keyword>
<protein>
    <submittedName>
        <fullName evidence="7">Sigma-70 family RNA polymerase sigma factor</fullName>
    </submittedName>
</protein>